<evidence type="ECO:0000256" key="1">
    <source>
        <dbReference type="SAM" id="SignalP"/>
    </source>
</evidence>
<dbReference type="STRING" id="87626.PTD2_22067"/>
<reference evidence="2 3" key="1">
    <citation type="submission" date="2006-02" db="EMBL/GenBank/DDBJ databases">
        <authorList>
            <person name="Moran M.A."/>
            <person name="Kjelleberg S."/>
            <person name="Egan S."/>
            <person name="Saunders N."/>
            <person name="Thomas T."/>
            <person name="Ferriera S."/>
            <person name="Johnson J."/>
            <person name="Kravitz S."/>
            <person name="Halpern A."/>
            <person name="Remington K."/>
            <person name="Beeson K."/>
            <person name="Tran B."/>
            <person name="Rogers Y.-H."/>
            <person name="Friedman R."/>
            <person name="Venter J.C."/>
        </authorList>
    </citation>
    <scope>NUCLEOTIDE SEQUENCE [LARGE SCALE GENOMIC DNA]</scope>
    <source>
        <strain evidence="2 3">D2</strain>
    </source>
</reference>
<name>A4CAY9_9GAMM</name>
<keyword evidence="1" id="KW-0732">Signal</keyword>
<dbReference type="InterPro" id="IPR021727">
    <property type="entry name" value="DUF3299"/>
</dbReference>
<keyword evidence="3" id="KW-1185">Reference proteome</keyword>
<dbReference type="EMBL" id="AAOH01000004">
    <property type="protein sequence ID" value="EAR28547.1"/>
    <property type="molecule type" value="Genomic_DNA"/>
</dbReference>
<proteinExistence type="predicted"/>
<feature type="signal peptide" evidence="1">
    <location>
        <begin position="1"/>
        <end position="26"/>
    </location>
</feature>
<dbReference type="Gene3D" id="2.40.50.870">
    <property type="entry name" value="Protein of unknown function (DUF3299)"/>
    <property type="match status" value="1"/>
</dbReference>
<dbReference type="eggNOG" id="COG3495">
    <property type="taxonomic scope" value="Bacteria"/>
</dbReference>
<dbReference type="Pfam" id="PF11736">
    <property type="entry name" value="DUF3299"/>
    <property type="match status" value="1"/>
</dbReference>
<gene>
    <name evidence="2" type="ORF">PTD2_22067</name>
</gene>
<protein>
    <recommendedName>
        <fullName evidence="4">Lipoprotein</fullName>
    </recommendedName>
</protein>
<organism evidence="2 3">
    <name type="scientific">Pseudoalteromonas tunicata D2</name>
    <dbReference type="NCBI Taxonomy" id="87626"/>
    <lineage>
        <taxon>Bacteria</taxon>
        <taxon>Pseudomonadati</taxon>
        <taxon>Pseudomonadota</taxon>
        <taxon>Gammaproteobacteria</taxon>
        <taxon>Alteromonadales</taxon>
        <taxon>Pseudoalteromonadaceae</taxon>
        <taxon>Pseudoalteromonas</taxon>
    </lineage>
</organism>
<feature type="chain" id="PRO_5002667183" description="Lipoprotein" evidence="1">
    <location>
        <begin position="27"/>
        <end position="169"/>
    </location>
</feature>
<evidence type="ECO:0000313" key="3">
    <source>
        <dbReference type="Proteomes" id="UP000006201"/>
    </source>
</evidence>
<evidence type="ECO:0008006" key="4">
    <source>
        <dbReference type="Google" id="ProtNLM"/>
    </source>
</evidence>
<dbReference type="AlphaFoldDB" id="A4CAY9"/>
<dbReference type="HOGENOM" id="CLU_099457_1_0_6"/>
<dbReference type="RefSeq" id="WP_009840374.1">
    <property type="nucleotide sequence ID" value="NZ_CH959301.1"/>
</dbReference>
<sequence length="169" mass="18115">MSLFKHPVSSIKLLLGAALIFSQAVAANGKPKEIFWEDLIPKGHVQIETSAQANHEGSEQNWIQPDIEAPVVKELDGQLVSLPGFVVPLEGDDETITEFLLVPFFGACIHVPPPPPNQIVHVTIKDGVPIESLYDAIVVTGVISTKGWSGEIAQVGYSLTGIGVAPFEL</sequence>
<comment type="caution">
    <text evidence="2">The sequence shown here is derived from an EMBL/GenBank/DDBJ whole genome shotgun (WGS) entry which is preliminary data.</text>
</comment>
<evidence type="ECO:0000313" key="2">
    <source>
        <dbReference type="EMBL" id="EAR28547.1"/>
    </source>
</evidence>
<accession>A4CAY9</accession>
<dbReference type="OrthoDB" id="9784998at2"/>
<dbReference type="Proteomes" id="UP000006201">
    <property type="component" value="Unassembled WGS sequence"/>
</dbReference>